<dbReference type="Gene3D" id="3.40.50.300">
    <property type="entry name" value="P-loop containing nucleotide triphosphate hydrolases"/>
    <property type="match status" value="1"/>
</dbReference>
<keyword evidence="3" id="KW-1185">Reference proteome</keyword>
<dbReference type="EMBL" id="CP108021">
    <property type="protein sequence ID" value="WUM21000.1"/>
    <property type="molecule type" value="Genomic_DNA"/>
</dbReference>
<comment type="similarity">
    <text evidence="1">Belongs to the dethiobiotin synthetase family.</text>
</comment>
<evidence type="ECO:0000313" key="3">
    <source>
        <dbReference type="Proteomes" id="UP001432128"/>
    </source>
</evidence>
<dbReference type="RefSeq" id="WP_328858186.1">
    <property type="nucleotide sequence ID" value="NZ_CP108021.1"/>
</dbReference>
<organism evidence="2 3">
    <name type="scientific">Williamsia herbipolensis</name>
    <dbReference type="NCBI Taxonomy" id="1603258"/>
    <lineage>
        <taxon>Bacteria</taxon>
        <taxon>Bacillati</taxon>
        <taxon>Actinomycetota</taxon>
        <taxon>Actinomycetes</taxon>
        <taxon>Mycobacteriales</taxon>
        <taxon>Nocardiaceae</taxon>
        <taxon>Williamsia</taxon>
    </lineage>
</organism>
<dbReference type="GO" id="GO:0004141">
    <property type="term" value="F:dethiobiotin synthase activity"/>
    <property type="evidence" value="ECO:0007669"/>
    <property type="project" value="UniProtKB-UniRule"/>
</dbReference>
<dbReference type="PANTHER" id="PTHR43210:SF5">
    <property type="entry name" value="DETHIOBIOTIN SYNTHETASE"/>
    <property type="match status" value="1"/>
</dbReference>
<dbReference type="KEGG" id="whr:OG579_04070"/>
<feature type="binding site" evidence="1">
    <location>
        <begin position="12"/>
        <end position="17"/>
    </location>
    <ligand>
        <name>ATP</name>
        <dbReference type="ChEBI" id="CHEBI:30616"/>
    </ligand>
</feature>
<comment type="catalytic activity">
    <reaction evidence="1">
        <text>(7R,8S)-7,8-diammoniononanoate + CO2 + ATP = (4R,5S)-dethiobiotin + ADP + phosphate + 3 H(+)</text>
        <dbReference type="Rhea" id="RHEA:15805"/>
        <dbReference type="ChEBI" id="CHEBI:15378"/>
        <dbReference type="ChEBI" id="CHEBI:16526"/>
        <dbReference type="ChEBI" id="CHEBI:30616"/>
        <dbReference type="ChEBI" id="CHEBI:43474"/>
        <dbReference type="ChEBI" id="CHEBI:149469"/>
        <dbReference type="ChEBI" id="CHEBI:149473"/>
        <dbReference type="ChEBI" id="CHEBI:456216"/>
        <dbReference type="EC" id="6.3.3.3"/>
    </reaction>
</comment>
<evidence type="ECO:0000256" key="1">
    <source>
        <dbReference type="HAMAP-Rule" id="MF_00336"/>
    </source>
</evidence>
<dbReference type="GO" id="GO:0000287">
    <property type="term" value="F:magnesium ion binding"/>
    <property type="evidence" value="ECO:0007669"/>
    <property type="project" value="UniProtKB-UniRule"/>
</dbReference>
<dbReference type="PANTHER" id="PTHR43210">
    <property type="entry name" value="DETHIOBIOTIN SYNTHETASE"/>
    <property type="match status" value="1"/>
</dbReference>
<keyword evidence="1 2" id="KW-0436">Ligase</keyword>
<protein>
    <recommendedName>
        <fullName evidence="1">ATP-dependent dethiobiotin synthetase BioD</fullName>
        <ecNumber evidence="1">6.3.3.3</ecNumber>
    </recommendedName>
    <alternativeName>
        <fullName evidence="1">DTB synthetase</fullName>
        <shortName evidence="1">DTBS</shortName>
    </alternativeName>
    <alternativeName>
        <fullName evidence="1">Dethiobiotin synthase</fullName>
    </alternativeName>
</protein>
<comment type="pathway">
    <text evidence="1">Cofactor biosynthesis; biotin biosynthesis; biotin from 7,8-diaminononanoate: step 1/2.</text>
</comment>
<feature type="binding site" evidence="1">
    <location>
        <position position="109"/>
    </location>
    <ligand>
        <name>Mg(2+)</name>
        <dbReference type="ChEBI" id="CHEBI:18420"/>
    </ligand>
</feature>
<dbReference type="EC" id="6.3.3.3" evidence="1"/>
<keyword evidence="1" id="KW-0963">Cytoplasm</keyword>
<dbReference type="SUPFAM" id="SSF52540">
    <property type="entry name" value="P-loop containing nucleoside triphosphate hydrolases"/>
    <property type="match status" value="1"/>
</dbReference>
<dbReference type="Proteomes" id="UP001432128">
    <property type="component" value="Chromosome"/>
</dbReference>
<dbReference type="CDD" id="cd03109">
    <property type="entry name" value="DTBS"/>
    <property type="match status" value="1"/>
</dbReference>
<feature type="binding site" evidence="1">
    <location>
        <position position="41"/>
    </location>
    <ligand>
        <name>substrate</name>
    </ligand>
</feature>
<keyword evidence="1" id="KW-0547">Nucleotide-binding</keyword>
<proteinExistence type="inferred from homology"/>
<feature type="binding site" evidence="1">
    <location>
        <begin position="109"/>
        <end position="112"/>
    </location>
    <ligand>
        <name>ATP</name>
        <dbReference type="ChEBI" id="CHEBI:30616"/>
    </ligand>
</feature>
<dbReference type="InterPro" id="IPR027417">
    <property type="entry name" value="P-loop_NTPase"/>
</dbReference>
<feature type="binding site" evidence="1">
    <location>
        <position position="16"/>
    </location>
    <ligand>
        <name>Mg(2+)</name>
        <dbReference type="ChEBI" id="CHEBI:18420"/>
    </ligand>
</feature>
<keyword evidence="1" id="KW-0460">Magnesium</keyword>
<accession>A0AAU4K4J8</accession>
<dbReference type="InterPro" id="IPR004472">
    <property type="entry name" value="DTB_synth_BioD"/>
</dbReference>
<dbReference type="HAMAP" id="MF_00336">
    <property type="entry name" value="BioD"/>
    <property type="match status" value="1"/>
</dbReference>
<keyword evidence="1" id="KW-0093">Biotin biosynthesis</keyword>
<gene>
    <name evidence="1 2" type="primary">bioD</name>
    <name evidence="2" type="ORF">OG579_04070</name>
</gene>
<feature type="binding site" evidence="1">
    <location>
        <begin position="169"/>
        <end position="170"/>
    </location>
    <ligand>
        <name>ATP</name>
        <dbReference type="ChEBI" id="CHEBI:30616"/>
    </ligand>
</feature>
<dbReference type="GO" id="GO:0009102">
    <property type="term" value="P:biotin biosynthetic process"/>
    <property type="evidence" value="ECO:0007669"/>
    <property type="project" value="UniProtKB-UniRule"/>
</dbReference>
<reference evidence="2 3" key="1">
    <citation type="submission" date="2022-10" db="EMBL/GenBank/DDBJ databases">
        <title>The complete genomes of actinobacterial strains from the NBC collection.</title>
        <authorList>
            <person name="Joergensen T.S."/>
            <person name="Alvarez Arevalo M."/>
            <person name="Sterndorff E.B."/>
            <person name="Faurdal D."/>
            <person name="Vuksanovic O."/>
            <person name="Mourched A.-S."/>
            <person name="Charusanti P."/>
            <person name="Shaw S."/>
            <person name="Blin K."/>
            <person name="Weber T."/>
        </authorList>
    </citation>
    <scope>NUCLEOTIDE SEQUENCE [LARGE SCALE GENOMIC DNA]</scope>
    <source>
        <strain evidence="2 3">NBC_00319</strain>
    </source>
</reference>
<dbReference type="GO" id="GO:0005524">
    <property type="term" value="F:ATP binding"/>
    <property type="evidence" value="ECO:0007669"/>
    <property type="project" value="UniProtKB-UniRule"/>
</dbReference>
<dbReference type="GO" id="GO:0005829">
    <property type="term" value="C:cytosol"/>
    <property type="evidence" value="ECO:0007669"/>
    <property type="project" value="TreeGrafter"/>
</dbReference>
<feature type="binding site" evidence="1">
    <location>
        <position position="50"/>
    </location>
    <ligand>
        <name>ATP</name>
        <dbReference type="ChEBI" id="CHEBI:30616"/>
    </ligand>
</feature>
<comment type="caution">
    <text evidence="1">Lacks conserved residue(s) required for the propagation of feature annotation.</text>
</comment>
<dbReference type="NCBIfam" id="TIGR00347">
    <property type="entry name" value="bioD"/>
    <property type="match status" value="1"/>
</dbReference>
<evidence type="ECO:0000313" key="2">
    <source>
        <dbReference type="EMBL" id="WUM21000.1"/>
    </source>
</evidence>
<name>A0AAU4K4J8_9NOCA</name>
<dbReference type="PIRSF" id="PIRSF006755">
    <property type="entry name" value="DTB_synth"/>
    <property type="match status" value="1"/>
</dbReference>
<dbReference type="Pfam" id="PF13500">
    <property type="entry name" value="AAA_26"/>
    <property type="match status" value="1"/>
</dbReference>
<dbReference type="AlphaFoldDB" id="A0AAU4K4J8"/>
<sequence>MTVVVVTGTSTDVGKTVATAALAATAVDAGLTVAVCKPVQTGMGADEPGDLAEVGRLAGVTSLVECARYPEPLAPETAATRAGMPMVALDDITAAVADAAARHDLVLVEGAGGVLVRLATDLTMLDVATALDAPVVVVADGGLGTLNHTELTVDALRGRGLTTAGIVIGSWPAEPDLATRCNRDDLPRLTGVTVAGAVPAGAGAMTRPEFCSQAPSWFDTEWVTGLVSG</sequence>
<comment type="subunit">
    <text evidence="1">Homodimer.</text>
</comment>
<comment type="function">
    <text evidence="1">Catalyzes a mechanistically unusual reaction, the ATP-dependent insertion of CO2 between the N7 and N8 nitrogen atoms of 7,8-diaminopelargonic acid (DAPA, also called 7,8-diammoniononanoate) to form a ureido ring.</text>
</comment>
<keyword evidence="1" id="KW-0067">ATP-binding</keyword>
<keyword evidence="1" id="KW-0479">Metal-binding</keyword>
<comment type="subcellular location">
    <subcellularLocation>
        <location evidence="1">Cytoplasm</location>
    </subcellularLocation>
</comment>
<feature type="binding site" evidence="1">
    <location>
        <position position="50"/>
    </location>
    <ligand>
        <name>Mg(2+)</name>
        <dbReference type="ChEBI" id="CHEBI:18420"/>
    </ligand>
</feature>
<feature type="active site" evidence="1">
    <location>
        <position position="37"/>
    </location>
</feature>
<comment type="cofactor">
    <cofactor evidence="1">
        <name>Mg(2+)</name>
        <dbReference type="ChEBI" id="CHEBI:18420"/>
    </cofactor>
</comment>